<feature type="transmembrane region" description="Helical" evidence="1">
    <location>
        <begin position="12"/>
        <end position="36"/>
    </location>
</feature>
<dbReference type="AlphaFoldDB" id="A0A1Y3MIR0"/>
<organism evidence="2 4">
    <name type="scientific">Bacillus pseudomycoides</name>
    <dbReference type="NCBI Taxonomy" id="64104"/>
    <lineage>
        <taxon>Bacteria</taxon>
        <taxon>Bacillati</taxon>
        <taxon>Bacillota</taxon>
        <taxon>Bacilli</taxon>
        <taxon>Bacillales</taxon>
        <taxon>Bacillaceae</taxon>
        <taxon>Bacillus</taxon>
        <taxon>Bacillus cereus group</taxon>
    </lineage>
</organism>
<accession>A0A1Y3MIR0</accession>
<evidence type="ECO:0000313" key="4">
    <source>
        <dbReference type="Proteomes" id="UP000195321"/>
    </source>
</evidence>
<feature type="transmembrane region" description="Helical" evidence="1">
    <location>
        <begin position="42"/>
        <end position="60"/>
    </location>
</feature>
<dbReference type="Proteomes" id="UP000219775">
    <property type="component" value="Unassembled WGS sequence"/>
</dbReference>
<dbReference type="EMBL" id="NUDP01000091">
    <property type="protein sequence ID" value="PEM66475.1"/>
    <property type="molecule type" value="Genomic_DNA"/>
</dbReference>
<reference evidence="2 4" key="1">
    <citation type="submission" date="2017-02" db="EMBL/GenBank/DDBJ databases">
        <title>Bacillus pseudomycoides isolate FSL K6-0042.</title>
        <authorList>
            <person name="Kovac J."/>
        </authorList>
    </citation>
    <scope>NUCLEOTIDE SEQUENCE [LARGE SCALE GENOMIC DNA]</scope>
    <source>
        <strain evidence="2 4">FSL K6-0042</strain>
    </source>
</reference>
<evidence type="ECO:0000313" key="5">
    <source>
        <dbReference type="Proteomes" id="UP000219775"/>
    </source>
</evidence>
<evidence type="ECO:0000313" key="2">
    <source>
        <dbReference type="EMBL" id="OUM50339.1"/>
    </source>
</evidence>
<dbReference type="RefSeq" id="WP_016115395.1">
    <property type="nucleotide sequence ID" value="NZ_CP189809.1"/>
</dbReference>
<keyword evidence="1" id="KW-0812">Transmembrane</keyword>
<keyword evidence="1" id="KW-0472">Membrane</keyword>
<dbReference type="EMBL" id="MWPX01000002">
    <property type="protein sequence ID" value="OUM50339.1"/>
    <property type="molecule type" value="Genomic_DNA"/>
</dbReference>
<dbReference type="InterPro" id="IPR048136">
    <property type="entry name" value="STM3941-like"/>
</dbReference>
<proteinExistence type="predicted"/>
<protein>
    <submittedName>
        <fullName evidence="2">Uncharacterized protein</fullName>
    </submittedName>
</protein>
<gene>
    <name evidence="2" type="ORF">BW425_04340</name>
    <name evidence="3" type="ORF">CN613_22690</name>
</gene>
<dbReference type="NCBIfam" id="NF041635">
    <property type="entry name" value="STM3941_fam"/>
    <property type="match status" value="1"/>
</dbReference>
<evidence type="ECO:0000313" key="3">
    <source>
        <dbReference type="EMBL" id="PEM66475.1"/>
    </source>
</evidence>
<keyword evidence="1" id="KW-1133">Transmembrane helix</keyword>
<name>A0A1Y3MIR0_9BACI</name>
<comment type="caution">
    <text evidence="2">The sequence shown here is derived from an EMBL/GenBank/DDBJ whole genome shotgun (WGS) entry which is preliminary data.</text>
</comment>
<dbReference type="Proteomes" id="UP000195321">
    <property type="component" value="Unassembled WGS sequence"/>
</dbReference>
<evidence type="ECO:0000256" key="1">
    <source>
        <dbReference type="SAM" id="Phobius"/>
    </source>
</evidence>
<reference evidence="3 5" key="2">
    <citation type="submission" date="2017-09" db="EMBL/GenBank/DDBJ databases">
        <title>Large-scale bioinformatics analysis of Bacillus genomes uncovers conserved roles of natural products in bacterial physiology.</title>
        <authorList>
            <consortium name="Agbiome Team Llc"/>
            <person name="Bleich R.M."/>
            <person name="Grubbs K.J."/>
            <person name="Santa Maria K.C."/>
            <person name="Allen S.E."/>
            <person name="Farag S."/>
            <person name="Shank E.A."/>
            <person name="Bowers A."/>
        </authorList>
    </citation>
    <scope>NUCLEOTIDE SEQUENCE [LARGE SCALE GENOMIC DNA]</scope>
    <source>
        <strain evidence="3 5">AFS009893</strain>
    </source>
</reference>
<sequence>MRKYDIYESKRKVVGLFFLTLVVEVMFLFIVMYAFSSEEPNFIVGFLFGALAFVVLIALWKVIQKMLTKKPAIILEQEYITIINNPKYPVKIALEDVLGVLPYAIQGQKYLGIVMEDDVEDRYIASIPSKGQRLYRVNKRAGFIPFNIHMNLLKIDGEALLEKLDEYDISFLIPEDEAK</sequence>